<dbReference type="eggNOG" id="ENOG5030QJU">
    <property type="taxonomic scope" value="Bacteria"/>
</dbReference>
<sequence>MLTYPLESLPDFQRMLTEAGVPPGSVNYHSPKYKAQVSRSLRAWVADYYAFFEENRKPEYGNFVTFSARTPEEITAGKLPGLRYGFSGIDKGGVAKEQQLGHVAFDGTKLYVIATAFDPTAETTKFESVESLRRFEPYLLKIVSGLRLPVAKK</sequence>
<dbReference type="EMBL" id="CP003620">
    <property type="protein sequence ID" value="AFZ11618.1"/>
    <property type="molecule type" value="Genomic_DNA"/>
</dbReference>
<dbReference type="OrthoDB" id="470174at2"/>
<proteinExistence type="predicted"/>
<reference evidence="1 2" key="1">
    <citation type="submission" date="2012-06" db="EMBL/GenBank/DDBJ databases">
        <title>Finished chromosome of genome of Crinalium epipsammum PCC 9333.</title>
        <authorList>
            <consortium name="US DOE Joint Genome Institute"/>
            <person name="Gugger M."/>
            <person name="Coursin T."/>
            <person name="Rippka R."/>
            <person name="Tandeau De Marsac N."/>
            <person name="Huntemann M."/>
            <person name="Wei C.-L."/>
            <person name="Han J."/>
            <person name="Detter J.C."/>
            <person name="Han C."/>
            <person name="Tapia R."/>
            <person name="Davenport K."/>
            <person name="Daligault H."/>
            <person name="Erkkila T."/>
            <person name="Gu W."/>
            <person name="Munk A.C.C."/>
            <person name="Teshima H."/>
            <person name="Xu Y."/>
            <person name="Chain P."/>
            <person name="Chen A."/>
            <person name="Krypides N."/>
            <person name="Mavromatis K."/>
            <person name="Markowitz V."/>
            <person name="Szeto E."/>
            <person name="Ivanova N."/>
            <person name="Mikhailova N."/>
            <person name="Ovchinnikova G."/>
            <person name="Pagani I."/>
            <person name="Pati A."/>
            <person name="Goodwin L."/>
            <person name="Peters L."/>
            <person name="Pitluck S."/>
            <person name="Woyke T."/>
            <person name="Kerfeld C."/>
        </authorList>
    </citation>
    <scope>NUCLEOTIDE SEQUENCE [LARGE SCALE GENOMIC DNA]</scope>
    <source>
        <strain evidence="1 2">PCC 9333</strain>
    </source>
</reference>
<evidence type="ECO:0000313" key="2">
    <source>
        <dbReference type="Proteomes" id="UP000010472"/>
    </source>
</evidence>
<keyword evidence="2" id="KW-1185">Reference proteome</keyword>
<dbReference type="RefSeq" id="WP_015201740.1">
    <property type="nucleotide sequence ID" value="NC_019753.1"/>
</dbReference>
<evidence type="ECO:0000313" key="1">
    <source>
        <dbReference type="EMBL" id="AFZ11618.1"/>
    </source>
</evidence>
<dbReference type="HOGENOM" id="CLU_1710202_0_0_3"/>
<protein>
    <submittedName>
        <fullName evidence="1">Uncharacterized protein</fullName>
    </submittedName>
</protein>
<name>K9VU47_9CYAN</name>
<dbReference type="AlphaFoldDB" id="K9VU47"/>
<organism evidence="1 2">
    <name type="scientific">Crinalium epipsammum PCC 9333</name>
    <dbReference type="NCBI Taxonomy" id="1173022"/>
    <lineage>
        <taxon>Bacteria</taxon>
        <taxon>Bacillati</taxon>
        <taxon>Cyanobacteriota</taxon>
        <taxon>Cyanophyceae</taxon>
        <taxon>Gomontiellales</taxon>
        <taxon>Gomontiellaceae</taxon>
        <taxon>Crinalium</taxon>
    </lineage>
</organism>
<dbReference type="PATRIC" id="fig|1173022.3.peg.752"/>
<dbReference type="KEGG" id="cep:Cri9333_0684"/>
<accession>K9VU47</accession>
<gene>
    <name evidence="1" type="ORF">Cri9333_0684</name>
</gene>
<dbReference type="Proteomes" id="UP000010472">
    <property type="component" value="Chromosome"/>
</dbReference>